<dbReference type="Proteomes" id="UP001217754">
    <property type="component" value="Chromosome 7"/>
</dbReference>
<feature type="region of interest" description="Disordered" evidence="2">
    <location>
        <begin position="86"/>
        <end position="108"/>
    </location>
</feature>
<dbReference type="EMBL" id="CP119964">
    <property type="protein sequence ID" value="WFD40559.1"/>
    <property type="molecule type" value="Genomic_DNA"/>
</dbReference>
<gene>
    <name evidence="3" type="ORF">MJAP1_003545</name>
</gene>
<feature type="compositionally biased region" description="Basic and acidic residues" evidence="2">
    <location>
        <begin position="86"/>
        <end position="95"/>
    </location>
</feature>
<feature type="compositionally biased region" description="Low complexity" evidence="2">
    <location>
        <begin position="96"/>
        <end position="108"/>
    </location>
</feature>
<dbReference type="RefSeq" id="XP_060123456.1">
    <property type="nucleotide sequence ID" value="XM_060267473.1"/>
</dbReference>
<reference evidence="3" key="1">
    <citation type="submission" date="2023-03" db="EMBL/GenBank/DDBJ databases">
        <title>Mating type loci evolution in Malassezia.</title>
        <authorList>
            <person name="Coelho M.A."/>
        </authorList>
    </citation>
    <scope>NUCLEOTIDE SEQUENCE</scope>
    <source>
        <strain evidence="3">CBS 9431</strain>
    </source>
</reference>
<dbReference type="GeneID" id="85227196"/>
<organism evidence="3 4">
    <name type="scientific">Malassezia japonica</name>
    <dbReference type="NCBI Taxonomy" id="223818"/>
    <lineage>
        <taxon>Eukaryota</taxon>
        <taxon>Fungi</taxon>
        <taxon>Dikarya</taxon>
        <taxon>Basidiomycota</taxon>
        <taxon>Ustilaginomycotina</taxon>
        <taxon>Malasseziomycetes</taxon>
        <taxon>Malasseziales</taxon>
        <taxon>Malasseziaceae</taxon>
        <taxon>Malassezia</taxon>
    </lineage>
</organism>
<keyword evidence="1" id="KW-0175">Coiled coil</keyword>
<proteinExistence type="predicted"/>
<evidence type="ECO:0000313" key="3">
    <source>
        <dbReference type="EMBL" id="WFD40559.1"/>
    </source>
</evidence>
<protein>
    <submittedName>
        <fullName evidence="3">Uncharacterized protein</fullName>
    </submittedName>
</protein>
<name>A0AAF0JBZ6_9BASI</name>
<feature type="coiled-coil region" evidence="1">
    <location>
        <begin position="129"/>
        <end position="237"/>
    </location>
</feature>
<evidence type="ECO:0000256" key="2">
    <source>
        <dbReference type="SAM" id="MobiDB-lite"/>
    </source>
</evidence>
<keyword evidence="4" id="KW-1185">Reference proteome</keyword>
<accession>A0AAF0JBZ6</accession>
<sequence length="303" mass="33022">MKGGSVRVDVVQAAWDRVTLAWAYADTRVVEPPRIYVDHVQRNDLVYDAWGGEGRVAIHGLAPGEHTLSVRHEAGAVAVHLVRGRGDGGERERASLEAPAAAADEPSAAELAREIATLRKSMARQSAHEQRQRARLAGMQSKLKELQCRGEQAAAETAALEQETAAAEAAAAHAEAALETHQQRLAAAEAQEERAAAAHAEILLQHKHAASLAIAELRALHAEREALQNEIRARRELLPGSPRLPSSMHALHRRADSYHGNLRTSPQLDDTWAPLRRPQRASVDLSRGRESPFKFPVAPRDGE</sequence>
<evidence type="ECO:0000256" key="1">
    <source>
        <dbReference type="SAM" id="Coils"/>
    </source>
</evidence>
<dbReference type="AlphaFoldDB" id="A0AAF0JBZ6"/>
<evidence type="ECO:0000313" key="4">
    <source>
        <dbReference type="Proteomes" id="UP001217754"/>
    </source>
</evidence>
<feature type="region of interest" description="Disordered" evidence="2">
    <location>
        <begin position="258"/>
        <end position="303"/>
    </location>
</feature>